<comment type="caution">
    <text evidence="1">The sequence shown here is derived from an EMBL/GenBank/DDBJ whole genome shotgun (WGS) entry which is preliminary data.</text>
</comment>
<keyword evidence="2" id="KW-1185">Reference proteome</keyword>
<accession>A0ACB0Y9E5</accession>
<protein>
    <submittedName>
        <fullName evidence="1">Uncharacterized protein</fullName>
    </submittedName>
</protein>
<proteinExistence type="predicted"/>
<gene>
    <name evidence="1" type="ORF">MENTE1834_LOCUS9495</name>
</gene>
<dbReference type="EMBL" id="CAVMJV010000008">
    <property type="protein sequence ID" value="CAK5038002.1"/>
    <property type="molecule type" value="Genomic_DNA"/>
</dbReference>
<evidence type="ECO:0000313" key="1">
    <source>
        <dbReference type="EMBL" id="CAK5038002.1"/>
    </source>
</evidence>
<evidence type="ECO:0000313" key="2">
    <source>
        <dbReference type="Proteomes" id="UP001497535"/>
    </source>
</evidence>
<reference evidence="1" key="1">
    <citation type="submission" date="2023-11" db="EMBL/GenBank/DDBJ databases">
        <authorList>
            <person name="Poullet M."/>
        </authorList>
    </citation>
    <scope>NUCLEOTIDE SEQUENCE</scope>
    <source>
        <strain evidence="1">E1834</strain>
    </source>
</reference>
<dbReference type="Proteomes" id="UP001497535">
    <property type="component" value="Unassembled WGS sequence"/>
</dbReference>
<organism evidence="1 2">
    <name type="scientific">Meloidogyne enterolobii</name>
    <name type="common">Root-knot nematode worm</name>
    <name type="synonym">Meloidogyne mayaguensis</name>
    <dbReference type="NCBI Taxonomy" id="390850"/>
    <lineage>
        <taxon>Eukaryota</taxon>
        <taxon>Metazoa</taxon>
        <taxon>Ecdysozoa</taxon>
        <taxon>Nematoda</taxon>
        <taxon>Chromadorea</taxon>
        <taxon>Rhabditida</taxon>
        <taxon>Tylenchina</taxon>
        <taxon>Tylenchomorpha</taxon>
        <taxon>Tylenchoidea</taxon>
        <taxon>Meloidogynidae</taxon>
        <taxon>Meloidogyninae</taxon>
        <taxon>Meloidogyne</taxon>
    </lineage>
</organism>
<name>A0ACB0Y9E5_MELEN</name>
<sequence length="259" mass="30905">MFSLPIEVQFDVLKCLDFNQIFSVKQTNFYLRSLINKYEGGLARKKFGDFSIISESDRTFFVEYIELKSGIFEFTLDDQIEERWKTAIDKSIPLFLHESESVKNLLIKSPHMLCQKFYYLKMPTIPKNIEEMIYVRCWLEQLFKCAFKYVHFSECIFNPEMINILFDNEKTISLKFQIFKAFLWPSNTTFEILLNFSVNHLSISEALNIFLDKIDVTEQHIDILFKILINEGNKLPKIYLRWFKSTKLYDLIIEVSRLK</sequence>